<evidence type="ECO:0000313" key="2">
    <source>
        <dbReference type="EMBL" id="MDI5885670.1"/>
    </source>
</evidence>
<reference evidence="2 3" key="1">
    <citation type="submission" date="2023-04" db="EMBL/GenBank/DDBJ databases">
        <authorList>
            <person name="Otstavnykh N."/>
            <person name="Seitkalieva A."/>
            <person name="Bystritskaya E."/>
        </authorList>
    </citation>
    <scope>NUCLEOTIDE SEQUENCE [LARGE SCALE GENOMIC DNA]</scope>
    <source>
        <strain evidence="2 3">NRIC 0815</strain>
    </source>
</reference>
<feature type="region of interest" description="Disordered" evidence="1">
    <location>
        <begin position="221"/>
        <end position="277"/>
    </location>
</feature>
<accession>A0ABT6USI6</accession>
<dbReference type="EMBL" id="JASCSA010000014">
    <property type="protein sequence ID" value="MDI5885670.1"/>
    <property type="molecule type" value="Genomic_DNA"/>
</dbReference>
<feature type="compositionally biased region" description="Polar residues" evidence="1">
    <location>
        <begin position="264"/>
        <end position="277"/>
    </location>
</feature>
<proteinExistence type="predicted"/>
<gene>
    <name evidence="2" type="ORF">QLT01_15085</name>
</gene>
<evidence type="ECO:0000256" key="1">
    <source>
        <dbReference type="SAM" id="MobiDB-lite"/>
    </source>
</evidence>
<comment type="caution">
    <text evidence="2">The sequence shown here is derived from an EMBL/GenBank/DDBJ whole genome shotgun (WGS) entry which is preliminary data.</text>
</comment>
<dbReference type="RefSeq" id="WP_284727344.1">
    <property type="nucleotide sequence ID" value="NZ_JASCSA010000014.1"/>
</dbReference>
<dbReference type="Proteomes" id="UP001229025">
    <property type="component" value="Unassembled WGS sequence"/>
</dbReference>
<reference evidence="3" key="2">
    <citation type="submission" date="2023-07" db="EMBL/GenBank/DDBJ databases">
        <title>Genome-based characterization of strain KMM 296 and proposal for reclassification of Cobetia litoralis and Cobetia pacifica, and emended description of the species Cobetia amphilecti and Cobetia marina.</title>
        <authorList>
            <person name="Balabanova L."/>
            <person name="Nedashkovskaya O."/>
        </authorList>
    </citation>
    <scope>NUCLEOTIDE SEQUENCE [LARGE SCALE GENOMIC DNA]</scope>
    <source>
        <strain evidence="3">NRIC 0815</strain>
    </source>
</reference>
<keyword evidence="3" id="KW-1185">Reference proteome</keyword>
<organism evidence="2 3">
    <name type="scientific">Cobetia amphilecti</name>
    <dbReference type="NCBI Taxonomy" id="1055104"/>
    <lineage>
        <taxon>Bacteria</taxon>
        <taxon>Pseudomonadati</taxon>
        <taxon>Pseudomonadota</taxon>
        <taxon>Gammaproteobacteria</taxon>
        <taxon>Oceanospirillales</taxon>
        <taxon>Halomonadaceae</taxon>
        <taxon>Cobetia</taxon>
    </lineage>
</organism>
<name>A0ABT6USI6_9GAMM</name>
<protein>
    <submittedName>
        <fullName evidence="2">Uncharacterized protein</fullName>
    </submittedName>
</protein>
<evidence type="ECO:0000313" key="3">
    <source>
        <dbReference type="Proteomes" id="UP001229025"/>
    </source>
</evidence>
<feature type="compositionally biased region" description="Basic and acidic residues" evidence="1">
    <location>
        <begin position="237"/>
        <end position="251"/>
    </location>
</feature>
<sequence>MPDAIYTPSLVKISADKTLVIHQRVLEVDTAELMNEEHAFRPTVATESLPLAPVRFRSNVQSTHTSEEFVNFHVIKAIVSTQKVPVSQSVFCIEIDIGRLNEDEVQVLRFYYQMLQPLLELGWEWINIHNLHTTGDIKINEKKLWNNILRNFISDERLQYAWSNVVTQQNLPIKRKQISSMFRHRYSVDSIRKFMNEINKNTNTHQSGVSKDRNTVHAATAAETNNKNAHSKRKDNRKQQPDINKKSNAKEKSKHSNNKEETDSNPQMGLALSSSLD</sequence>